<protein>
    <submittedName>
        <fullName evidence="1">DUF2145 domain-containing protein</fullName>
    </submittedName>
</protein>
<dbReference type="Pfam" id="PF09916">
    <property type="entry name" value="DUF2145"/>
    <property type="match status" value="1"/>
</dbReference>
<sequence length="257" mass="28749">MIIASITTAHAGSTQIAEPKHSVKEITTFAKQVEKYAAKQGARAFIIARMGRPKKDLPKGISFTHTAIAVYSDIQLGNGKTARGYAIHNLYQNEGQLDTSSLVIDYPTDFFWGAEELKAGIIIPSQELQHRLIEAITSGTHRTVHNSNYSVIANPFNSQFQNCTEHTLDVINASIYQTTNIKRLKRNAKSYFQPQRVQTSRFKLMLGSAFMDDVTTKDHDGKVYTTTFTTIAKYLKKNQLMQSSVVFNQQGNAIKLI</sequence>
<evidence type="ECO:0000313" key="1">
    <source>
        <dbReference type="EMBL" id="TPH15779.1"/>
    </source>
</evidence>
<proteinExistence type="predicted"/>
<reference evidence="1 2" key="1">
    <citation type="submission" date="2019-01" db="EMBL/GenBank/DDBJ databases">
        <title>Litorilituus lipolytica sp. nov., isolated from intertidal sand of the Yellow Sea in China.</title>
        <authorList>
            <person name="Liu A."/>
        </authorList>
    </citation>
    <scope>NUCLEOTIDE SEQUENCE [LARGE SCALE GENOMIC DNA]</scope>
    <source>
        <strain evidence="1 2">RZ04</strain>
    </source>
</reference>
<name>A0A502KZ10_9GAMM</name>
<accession>A0A502KZ10</accession>
<dbReference type="AlphaFoldDB" id="A0A502KZ10"/>
<comment type="caution">
    <text evidence="1">The sequence shown here is derived from an EMBL/GenBank/DDBJ whole genome shotgun (WGS) entry which is preliminary data.</text>
</comment>
<gene>
    <name evidence="1" type="ORF">EPA86_08670</name>
</gene>
<dbReference type="EMBL" id="SAWY01000019">
    <property type="protein sequence ID" value="TPH15779.1"/>
    <property type="molecule type" value="Genomic_DNA"/>
</dbReference>
<organism evidence="1 2">
    <name type="scientific">Litorilituus lipolyticus</name>
    <dbReference type="NCBI Taxonomy" id="2491017"/>
    <lineage>
        <taxon>Bacteria</taxon>
        <taxon>Pseudomonadati</taxon>
        <taxon>Pseudomonadota</taxon>
        <taxon>Gammaproteobacteria</taxon>
        <taxon>Alteromonadales</taxon>
        <taxon>Colwelliaceae</taxon>
        <taxon>Litorilituus</taxon>
    </lineage>
</organism>
<keyword evidence="2" id="KW-1185">Reference proteome</keyword>
<dbReference type="Proteomes" id="UP000315303">
    <property type="component" value="Unassembled WGS sequence"/>
</dbReference>
<evidence type="ECO:0000313" key="2">
    <source>
        <dbReference type="Proteomes" id="UP000315303"/>
    </source>
</evidence>
<dbReference type="OrthoDB" id="8893883at2"/>
<dbReference type="InterPro" id="IPR014547">
    <property type="entry name" value="UCP028477"/>
</dbReference>